<dbReference type="PANTHER" id="PTHR24189">
    <property type="entry name" value="MYOTROPHIN"/>
    <property type="match status" value="1"/>
</dbReference>
<evidence type="ECO:0000259" key="4">
    <source>
        <dbReference type="Pfam" id="PF17111"/>
    </source>
</evidence>
<feature type="repeat" description="ANK" evidence="3">
    <location>
        <begin position="341"/>
        <end position="373"/>
    </location>
</feature>
<comment type="caution">
    <text evidence="5">The sequence shown here is derived from an EMBL/GenBank/DDBJ whole genome shotgun (WGS) entry which is preliminary data.</text>
</comment>
<dbReference type="EMBL" id="MDYO01000067">
    <property type="protein sequence ID" value="OQD89160.1"/>
    <property type="molecule type" value="Genomic_DNA"/>
</dbReference>
<gene>
    <name evidence="5" type="ORF">PENSOL_c067G03343</name>
</gene>
<dbReference type="SUPFAM" id="SSF48403">
    <property type="entry name" value="Ankyrin repeat"/>
    <property type="match status" value="2"/>
</dbReference>
<feature type="repeat" description="ANK" evidence="3">
    <location>
        <begin position="245"/>
        <end position="277"/>
    </location>
</feature>
<reference evidence="6" key="1">
    <citation type="journal article" date="2017" name="Nat. Microbiol.">
        <title>Global analysis of biosynthetic gene clusters reveals vast potential of secondary metabolite production in Penicillium species.</title>
        <authorList>
            <person name="Nielsen J.C."/>
            <person name="Grijseels S."/>
            <person name="Prigent S."/>
            <person name="Ji B."/>
            <person name="Dainat J."/>
            <person name="Nielsen K.F."/>
            <person name="Frisvad J.C."/>
            <person name="Workman M."/>
            <person name="Nielsen J."/>
        </authorList>
    </citation>
    <scope>NUCLEOTIDE SEQUENCE [LARGE SCALE GENOMIC DNA]</scope>
    <source>
        <strain evidence="6">IBT 29525</strain>
    </source>
</reference>
<dbReference type="PANTHER" id="PTHR24189:SF50">
    <property type="entry name" value="ANKYRIN REPEAT AND SOCS BOX PROTEIN 2"/>
    <property type="match status" value="1"/>
</dbReference>
<feature type="domain" description="Azaphilone pigments biosynthesis cluster protein L N-terminal" evidence="4">
    <location>
        <begin position="2"/>
        <end position="101"/>
    </location>
</feature>
<keyword evidence="2 3" id="KW-0040">ANK repeat</keyword>
<organism evidence="5 6">
    <name type="scientific">Penicillium solitum</name>
    <dbReference type="NCBI Taxonomy" id="60172"/>
    <lineage>
        <taxon>Eukaryota</taxon>
        <taxon>Fungi</taxon>
        <taxon>Dikarya</taxon>
        <taxon>Ascomycota</taxon>
        <taxon>Pezizomycotina</taxon>
        <taxon>Eurotiomycetes</taxon>
        <taxon>Eurotiomycetidae</taxon>
        <taxon>Eurotiales</taxon>
        <taxon>Aspergillaceae</taxon>
        <taxon>Penicillium</taxon>
    </lineage>
</organism>
<dbReference type="GO" id="GO:2000812">
    <property type="term" value="P:regulation of barbed-end actin filament capping"/>
    <property type="evidence" value="ECO:0007669"/>
    <property type="project" value="TreeGrafter"/>
</dbReference>
<evidence type="ECO:0000256" key="1">
    <source>
        <dbReference type="ARBA" id="ARBA00022737"/>
    </source>
</evidence>
<dbReference type="SMART" id="SM00248">
    <property type="entry name" value="ANK"/>
    <property type="match status" value="7"/>
</dbReference>
<proteinExistence type="predicted"/>
<protein>
    <recommendedName>
        <fullName evidence="4">Azaphilone pigments biosynthesis cluster protein L N-terminal domain-containing protein</fullName>
    </recommendedName>
</protein>
<feature type="repeat" description="ANK" evidence="3">
    <location>
        <begin position="194"/>
        <end position="226"/>
    </location>
</feature>
<feature type="repeat" description="ANK" evidence="3">
    <location>
        <begin position="278"/>
        <end position="304"/>
    </location>
</feature>
<dbReference type="InterPro" id="IPR031348">
    <property type="entry name" value="PigL_N"/>
</dbReference>
<name>A0A1V6QIX2_9EURO</name>
<feature type="repeat" description="ANK" evidence="3">
    <location>
        <begin position="408"/>
        <end position="440"/>
    </location>
</feature>
<dbReference type="GO" id="GO:0005737">
    <property type="term" value="C:cytoplasm"/>
    <property type="evidence" value="ECO:0007669"/>
    <property type="project" value="TreeGrafter"/>
</dbReference>
<dbReference type="InterPro" id="IPR002110">
    <property type="entry name" value="Ankyrin_rpt"/>
</dbReference>
<keyword evidence="6" id="KW-1185">Reference proteome</keyword>
<keyword evidence="1" id="KW-0677">Repeat</keyword>
<sequence>MAETLGTISAVIAIVDGTLKASSAIYELIQTIKDAPPEISALQRDIEGFQTLVENLGAALKSANVDKVVKEDDQLDRALKTLQYPMKDCKKTCTEILEKLEGSGIAVHKGQDAENVKNKHKFDDDAGSAFVQYTKQLTDEAQSKPITSYMPKISKILGDPEHAKRLLDAVRHADFPLVDIVSRGVDVDIQDPKTGRTALSFAAELGNLQMTELLLRYGANVNIRQYSLTRGRLGNGPQINTIWTSGRFPLHWAIDQSHIAIVELLLQHRANPNAANSSGRTALQEACFKNSPKMTKMLLEAGADGWAPIHECAHGKSVELLYVLLDHGALLDVPVTDPKVLGASPLHFTTRTDGGGKLKILLEHGADPDALMAGDISVLHMCVAKNWVDAILNLLDKGASINAQDLCLRETPLHKAARNQCMDAIKTLQLRGADSTLKNIDGLTFEDVLKLARLDPDEWSVDPAWVTFNPHW</sequence>
<dbReference type="AlphaFoldDB" id="A0A1V6QIX2"/>
<dbReference type="InterPro" id="IPR050745">
    <property type="entry name" value="Multifunctional_regulatory"/>
</dbReference>
<dbReference type="GO" id="GO:0005634">
    <property type="term" value="C:nucleus"/>
    <property type="evidence" value="ECO:0007669"/>
    <property type="project" value="TreeGrafter"/>
</dbReference>
<dbReference type="Pfam" id="PF00023">
    <property type="entry name" value="Ank"/>
    <property type="match status" value="1"/>
</dbReference>
<dbReference type="PROSITE" id="PS50088">
    <property type="entry name" value="ANK_REPEAT"/>
    <property type="match status" value="5"/>
</dbReference>
<evidence type="ECO:0000313" key="5">
    <source>
        <dbReference type="EMBL" id="OQD89160.1"/>
    </source>
</evidence>
<dbReference type="STRING" id="60172.A0A1V6QIX2"/>
<dbReference type="PROSITE" id="PS50297">
    <property type="entry name" value="ANK_REP_REGION"/>
    <property type="match status" value="4"/>
</dbReference>
<dbReference type="Proteomes" id="UP000191612">
    <property type="component" value="Unassembled WGS sequence"/>
</dbReference>
<evidence type="ECO:0000256" key="2">
    <source>
        <dbReference type="ARBA" id="ARBA00023043"/>
    </source>
</evidence>
<dbReference type="Pfam" id="PF17111">
    <property type="entry name" value="PigL_N"/>
    <property type="match status" value="1"/>
</dbReference>
<dbReference type="Gene3D" id="1.25.40.20">
    <property type="entry name" value="Ankyrin repeat-containing domain"/>
    <property type="match status" value="3"/>
</dbReference>
<accession>A0A1V6QIX2</accession>
<evidence type="ECO:0000256" key="3">
    <source>
        <dbReference type="PROSITE-ProRule" id="PRU00023"/>
    </source>
</evidence>
<dbReference type="Pfam" id="PF12796">
    <property type="entry name" value="Ank_2"/>
    <property type="match status" value="2"/>
</dbReference>
<dbReference type="PRINTS" id="PR01415">
    <property type="entry name" value="ANKYRIN"/>
</dbReference>
<evidence type="ECO:0000313" key="6">
    <source>
        <dbReference type="Proteomes" id="UP000191612"/>
    </source>
</evidence>
<dbReference type="InterPro" id="IPR036770">
    <property type="entry name" value="Ankyrin_rpt-contain_sf"/>
</dbReference>